<accession>A0A9Q1DA16</accession>
<keyword evidence="4" id="KW-1185">Reference proteome</keyword>
<evidence type="ECO:0000259" key="2">
    <source>
        <dbReference type="PROSITE" id="PS50812"/>
    </source>
</evidence>
<dbReference type="InterPro" id="IPR000313">
    <property type="entry name" value="PWWP_dom"/>
</dbReference>
<organism evidence="3 4">
    <name type="scientific">Conger conger</name>
    <name type="common">Conger eel</name>
    <name type="synonym">Muraena conger</name>
    <dbReference type="NCBI Taxonomy" id="82655"/>
    <lineage>
        <taxon>Eukaryota</taxon>
        <taxon>Metazoa</taxon>
        <taxon>Chordata</taxon>
        <taxon>Craniata</taxon>
        <taxon>Vertebrata</taxon>
        <taxon>Euteleostomi</taxon>
        <taxon>Actinopterygii</taxon>
        <taxon>Neopterygii</taxon>
        <taxon>Teleostei</taxon>
        <taxon>Anguilliformes</taxon>
        <taxon>Congridae</taxon>
        <taxon>Conger</taxon>
    </lineage>
</organism>
<feature type="non-terminal residue" evidence="3">
    <location>
        <position position="360"/>
    </location>
</feature>
<dbReference type="GO" id="GO:0005634">
    <property type="term" value="C:nucleus"/>
    <property type="evidence" value="ECO:0007669"/>
    <property type="project" value="TreeGrafter"/>
</dbReference>
<reference evidence="3" key="1">
    <citation type="journal article" date="2023" name="Science">
        <title>Genome structures resolve the early diversification of teleost fishes.</title>
        <authorList>
            <person name="Parey E."/>
            <person name="Louis A."/>
            <person name="Montfort J."/>
            <person name="Bouchez O."/>
            <person name="Roques C."/>
            <person name="Iampietro C."/>
            <person name="Lluch J."/>
            <person name="Castinel A."/>
            <person name="Donnadieu C."/>
            <person name="Desvignes T."/>
            <person name="Floi Bucao C."/>
            <person name="Jouanno E."/>
            <person name="Wen M."/>
            <person name="Mejri S."/>
            <person name="Dirks R."/>
            <person name="Jansen H."/>
            <person name="Henkel C."/>
            <person name="Chen W.J."/>
            <person name="Zahm M."/>
            <person name="Cabau C."/>
            <person name="Klopp C."/>
            <person name="Thompson A.W."/>
            <person name="Robinson-Rechavi M."/>
            <person name="Braasch I."/>
            <person name="Lecointre G."/>
            <person name="Bobe J."/>
            <person name="Postlethwait J.H."/>
            <person name="Berthelot C."/>
            <person name="Roest Crollius H."/>
            <person name="Guiguen Y."/>
        </authorList>
    </citation>
    <scope>NUCLEOTIDE SEQUENCE</scope>
    <source>
        <strain evidence="3">Concon-B</strain>
    </source>
</reference>
<feature type="compositionally biased region" description="Basic and acidic residues" evidence="1">
    <location>
        <begin position="284"/>
        <end position="301"/>
    </location>
</feature>
<dbReference type="PROSITE" id="PS50812">
    <property type="entry name" value="PWWP"/>
    <property type="match status" value="1"/>
</dbReference>
<name>A0A9Q1DA16_CONCO</name>
<feature type="domain" description="PWWP" evidence="2">
    <location>
        <begin position="27"/>
        <end position="90"/>
    </location>
</feature>
<feature type="region of interest" description="Disordered" evidence="1">
    <location>
        <begin position="104"/>
        <end position="123"/>
    </location>
</feature>
<feature type="compositionally biased region" description="Low complexity" evidence="1">
    <location>
        <begin position="154"/>
        <end position="164"/>
    </location>
</feature>
<dbReference type="Proteomes" id="UP001152803">
    <property type="component" value="Unassembled WGS sequence"/>
</dbReference>
<evidence type="ECO:0000313" key="4">
    <source>
        <dbReference type="Proteomes" id="UP001152803"/>
    </source>
</evidence>
<dbReference type="PANTHER" id="PTHR15999:SF2">
    <property type="entry name" value="ZINC FINGER CW-TYPE PWWP DOMAIN PROTEIN 1"/>
    <property type="match status" value="1"/>
</dbReference>
<dbReference type="OrthoDB" id="422362at2759"/>
<feature type="compositionally biased region" description="Low complexity" evidence="1">
    <location>
        <begin position="345"/>
        <end position="360"/>
    </location>
</feature>
<dbReference type="AlphaFoldDB" id="A0A9Q1DA16"/>
<dbReference type="Pfam" id="PF00855">
    <property type="entry name" value="PWWP"/>
    <property type="match status" value="1"/>
</dbReference>
<sequence>EEAKEQKVQKHLPTVITGTGCCKAHEVGDLVWAKVGTYPWWPCMVSCDPQQSVHTRINTRGHREYHVQFFGSVAERAWIHEKRVVVYQGEHQFEQLQAETLRKTSNPAERHKLLKPTPQRERAQWEVGVGHAEDALPMTREERIETYTFIYVEPDAAPPGAGEKAAAKVERRGPRRSRGSLGGRDSGPAEGEQPPRRQQPRRQCSLTGAEDTPDQEEPAAGRSPSAGPLAPGGPSEPPPQQQQQQQQAPPVKAPWKTAAARKLLPLSITMKKLNVQITKCDWPLPRDRAPSPGRAEGEAKQADPASYSPRGCSGKAEAVSKDQEKAVSATGRRSEPGAVQHGSTEASSEGLWSASSSAGR</sequence>
<dbReference type="SMART" id="SM00293">
    <property type="entry name" value="PWWP"/>
    <property type="match status" value="1"/>
</dbReference>
<dbReference type="Gene3D" id="2.30.30.140">
    <property type="match status" value="1"/>
</dbReference>
<protein>
    <recommendedName>
        <fullName evidence="2">PWWP domain-containing protein</fullName>
    </recommendedName>
</protein>
<gene>
    <name evidence="3" type="ORF">COCON_G00159950</name>
</gene>
<feature type="compositionally biased region" description="Low complexity" evidence="1">
    <location>
        <begin position="241"/>
        <end position="254"/>
    </location>
</feature>
<feature type="compositionally biased region" description="Low complexity" evidence="1">
    <location>
        <begin position="218"/>
        <end position="233"/>
    </location>
</feature>
<evidence type="ECO:0000313" key="3">
    <source>
        <dbReference type="EMBL" id="KAJ8263538.1"/>
    </source>
</evidence>
<dbReference type="FunFam" id="2.30.30.140:FF:000030">
    <property type="entry name" value="Histone-lysine N-methyltransferase"/>
    <property type="match status" value="1"/>
</dbReference>
<feature type="region of interest" description="Disordered" evidence="1">
    <location>
        <begin position="275"/>
        <end position="360"/>
    </location>
</feature>
<proteinExistence type="predicted"/>
<dbReference type="SUPFAM" id="SSF63748">
    <property type="entry name" value="Tudor/PWWP/MBT"/>
    <property type="match status" value="1"/>
</dbReference>
<evidence type="ECO:0000256" key="1">
    <source>
        <dbReference type="SAM" id="MobiDB-lite"/>
    </source>
</evidence>
<dbReference type="InterPro" id="IPR042778">
    <property type="entry name" value="ZCWPW1/ZCWPW2"/>
</dbReference>
<feature type="region of interest" description="Disordered" evidence="1">
    <location>
        <begin position="154"/>
        <end position="257"/>
    </location>
</feature>
<dbReference type="EMBL" id="JAFJMO010000011">
    <property type="protein sequence ID" value="KAJ8263538.1"/>
    <property type="molecule type" value="Genomic_DNA"/>
</dbReference>
<dbReference type="PANTHER" id="PTHR15999">
    <property type="entry name" value="ZINC FINGER CW-TYPE PWWP DOMAIN PROTEIN 1"/>
    <property type="match status" value="1"/>
</dbReference>
<comment type="caution">
    <text evidence="3">The sequence shown here is derived from an EMBL/GenBank/DDBJ whole genome shotgun (WGS) entry which is preliminary data.</text>
</comment>